<keyword evidence="1" id="KW-1133">Transmembrane helix</keyword>
<sequence length="327" mass="37024">MTVISNDPSWWPTINSNMIFSYWTVAAGVMVVYDWALTLGQEIELIWRQRWSLMTVLYLVVRYIGIPYSVYVSRPTTYHRANRSFLTISIIVLGYLPLVSLTDTWRNGTNGVIYIMLGVIMIARLYAMYLGSRMMLIFLVVIFLAATIACAVIGTIATRDSVAEELILSGTYMCDNEPERGDQLAYLMFWMVYAVWEILALCLSVWIAVKHFRDLGRLRRSIGPTTGDCFRVLIRSHVLYFASFVWVSCLEIAISSAQLMNTQSMGIQILVNAAQISQSMQMFVLGPRLILSVREYHATLVANSDAEISLNSIVFQERVLVPTSSTV</sequence>
<accession>A0A9P7ACX1</accession>
<keyword evidence="4" id="KW-1185">Reference proteome</keyword>
<name>A0A9P7ACX1_9AGAM</name>
<keyword evidence="1" id="KW-0812">Transmembrane</keyword>
<feature type="domain" description="DUF6533" evidence="2">
    <location>
        <begin position="22"/>
        <end position="66"/>
    </location>
</feature>
<dbReference type="Proteomes" id="UP000719766">
    <property type="component" value="Unassembled WGS sequence"/>
</dbReference>
<dbReference type="Pfam" id="PF20151">
    <property type="entry name" value="DUF6533"/>
    <property type="match status" value="1"/>
</dbReference>
<dbReference type="GeneID" id="64589629"/>
<evidence type="ECO:0000313" key="4">
    <source>
        <dbReference type="Proteomes" id="UP000719766"/>
    </source>
</evidence>
<dbReference type="RefSeq" id="XP_041154243.1">
    <property type="nucleotide sequence ID" value="XM_041295865.1"/>
</dbReference>
<reference evidence="3" key="1">
    <citation type="journal article" date="2020" name="New Phytol.">
        <title>Comparative genomics reveals dynamic genome evolution in host specialist ectomycorrhizal fungi.</title>
        <authorList>
            <person name="Lofgren L.A."/>
            <person name="Nguyen N.H."/>
            <person name="Vilgalys R."/>
            <person name="Ruytinx J."/>
            <person name="Liao H.L."/>
            <person name="Branco S."/>
            <person name="Kuo A."/>
            <person name="LaButti K."/>
            <person name="Lipzen A."/>
            <person name="Andreopoulos W."/>
            <person name="Pangilinan J."/>
            <person name="Riley R."/>
            <person name="Hundley H."/>
            <person name="Na H."/>
            <person name="Barry K."/>
            <person name="Grigoriev I.V."/>
            <person name="Stajich J.E."/>
            <person name="Kennedy P.G."/>
        </authorList>
    </citation>
    <scope>NUCLEOTIDE SEQUENCE</scope>
    <source>
        <strain evidence="3">S12</strain>
    </source>
</reference>
<dbReference type="OrthoDB" id="2661932at2759"/>
<dbReference type="EMBL" id="JABBWE010000087">
    <property type="protein sequence ID" value="KAG1786842.1"/>
    <property type="molecule type" value="Genomic_DNA"/>
</dbReference>
<proteinExistence type="predicted"/>
<protein>
    <recommendedName>
        <fullName evidence="2">DUF6533 domain-containing protein</fullName>
    </recommendedName>
</protein>
<feature type="transmembrane region" description="Helical" evidence="1">
    <location>
        <begin position="187"/>
        <end position="209"/>
    </location>
</feature>
<feature type="transmembrane region" description="Helical" evidence="1">
    <location>
        <begin position="20"/>
        <end position="39"/>
    </location>
</feature>
<feature type="transmembrane region" description="Helical" evidence="1">
    <location>
        <begin position="51"/>
        <end position="72"/>
    </location>
</feature>
<feature type="transmembrane region" description="Helical" evidence="1">
    <location>
        <begin position="136"/>
        <end position="157"/>
    </location>
</feature>
<evidence type="ECO:0000256" key="1">
    <source>
        <dbReference type="SAM" id="Phobius"/>
    </source>
</evidence>
<comment type="caution">
    <text evidence="3">The sequence shown here is derived from an EMBL/GenBank/DDBJ whole genome shotgun (WGS) entry which is preliminary data.</text>
</comment>
<evidence type="ECO:0000259" key="2">
    <source>
        <dbReference type="Pfam" id="PF20151"/>
    </source>
</evidence>
<feature type="transmembrane region" description="Helical" evidence="1">
    <location>
        <begin position="238"/>
        <end position="260"/>
    </location>
</feature>
<gene>
    <name evidence="3" type="ORF">HD556DRAFT_1009749</name>
</gene>
<feature type="transmembrane region" description="Helical" evidence="1">
    <location>
        <begin position="84"/>
        <end position="105"/>
    </location>
</feature>
<dbReference type="InterPro" id="IPR045340">
    <property type="entry name" value="DUF6533"/>
</dbReference>
<feature type="transmembrane region" description="Helical" evidence="1">
    <location>
        <begin position="111"/>
        <end position="129"/>
    </location>
</feature>
<keyword evidence="1" id="KW-0472">Membrane</keyword>
<evidence type="ECO:0000313" key="3">
    <source>
        <dbReference type="EMBL" id="KAG1786842.1"/>
    </source>
</evidence>
<dbReference type="AlphaFoldDB" id="A0A9P7ACX1"/>
<organism evidence="3 4">
    <name type="scientific">Suillus plorans</name>
    <dbReference type="NCBI Taxonomy" id="116603"/>
    <lineage>
        <taxon>Eukaryota</taxon>
        <taxon>Fungi</taxon>
        <taxon>Dikarya</taxon>
        <taxon>Basidiomycota</taxon>
        <taxon>Agaricomycotina</taxon>
        <taxon>Agaricomycetes</taxon>
        <taxon>Agaricomycetidae</taxon>
        <taxon>Boletales</taxon>
        <taxon>Suillineae</taxon>
        <taxon>Suillaceae</taxon>
        <taxon>Suillus</taxon>
    </lineage>
</organism>